<sequence length="82" mass="9777">FNLLVMIFPVGLHFFCGCWNPFRTDTWRNARVNEYSNNNCHPYREIERVSILQGTWPRLAGYRFVLKHRPKGAPIRSVRRSL</sequence>
<proteinExistence type="predicted"/>
<feature type="signal peptide" evidence="1">
    <location>
        <begin position="1"/>
        <end position="18"/>
    </location>
</feature>
<organism evidence="2 3">
    <name type="scientific">Phytophthora megakarya</name>
    <dbReference type="NCBI Taxonomy" id="4795"/>
    <lineage>
        <taxon>Eukaryota</taxon>
        <taxon>Sar</taxon>
        <taxon>Stramenopiles</taxon>
        <taxon>Oomycota</taxon>
        <taxon>Peronosporomycetes</taxon>
        <taxon>Peronosporales</taxon>
        <taxon>Peronosporaceae</taxon>
        <taxon>Phytophthora</taxon>
    </lineage>
</organism>
<dbReference type="Proteomes" id="UP000198211">
    <property type="component" value="Unassembled WGS sequence"/>
</dbReference>
<gene>
    <name evidence="2" type="ORF">PHMEG_00012017</name>
</gene>
<keyword evidence="3" id="KW-1185">Reference proteome</keyword>
<keyword evidence="1" id="KW-0732">Signal</keyword>
<comment type="caution">
    <text evidence="2">The sequence shown here is derived from an EMBL/GenBank/DDBJ whole genome shotgun (WGS) entry which is preliminary data.</text>
</comment>
<evidence type="ECO:0000256" key="1">
    <source>
        <dbReference type="SAM" id="SignalP"/>
    </source>
</evidence>
<evidence type="ECO:0000313" key="2">
    <source>
        <dbReference type="EMBL" id="OWZ14498.1"/>
    </source>
</evidence>
<feature type="chain" id="PRO_5012511026" description="Secreted protein" evidence="1">
    <location>
        <begin position="19"/>
        <end position="82"/>
    </location>
</feature>
<protein>
    <recommendedName>
        <fullName evidence="4">Secreted protein</fullName>
    </recommendedName>
</protein>
<dbReference type="EMBL" id="NBNE01001325">
    <property type="protein sequence ID" value="OWZ14498.1"/>
    <property type="molecule type" value="Genomic_DNA"/>
</dbReference>
<dbReference type="AlphaFoldDB" id="A0A225WB90"/>
<evidence type="ECO:0008006" key="4">
    <source>
        <dbReference type="Google" id="ProtNLM"/>
    </source>
</evidence>
<accession>A0A225WB90</accession>
<name>A0A225WB90_9STRA</name>
<reference evidence="3" key="1">
    <citation type="submission" date="2017-03" db="EMBL/GenBank/DDBJ databases">
        <title>Phytopthora megakarya and P. palmivora, two closely related causual agents of cacao black pod achieved similar genome size and gene model numbers by different mechanisms.</title>
        <authorList>
            <person name="Ali S."/>
            <person name="Shao J."/>
            <person name="Larry D.J."/>
            <person name="Kronmiller B."/>
            <person name="Shen D."/>
            <person name="Strem M.D."/>
            <person name="Melnick R.L."/>
            <person name="Guiltinan M.J."/>
            <person name="Tyler B.M."/>
            <person name="Meinhardt L.W."/>
            <person name="Bailey B.A."/>
        </authorList>
    </citation>
    <scope>NUCLEOTIDE SEQUENCE [LARGE SCALE GENOMIC DNA]</scope>
    <source>
        <strain evidence="3">zdho120</strain>
    </source>
</reference>
<feature type="non-terminal residue" evidence="2">
    <location>
        <position position="1"/>
    </location>
</feature>
<evidence type="ECO:0000313" key="3">
    <source>
        <dbReference type="Proteomes" id="UP000198211"/>
    </source>
</evidence>